<dbReference type="Proteomes" id="UP000070328">
    <property type="component" value="Unassembled WGS sequence"/>
</dbReference>
<dbReference type="GO" id="GO:0005789">
    <property type="term" value="C:endoplasmic reticulum membrane"/>
    <property type="evidence" value="ECO:0007669"/>
    <property type="project" value="UniProtKB-SubCell"/>
</dbReference>
<accession>A0A135TM97</accession>
<evidence type="ECO:0000256" key="1">
    <source>
        <dbReference type="ARBA" id="ARBA00004141"/>
    </source>
</evidence>
<keyword evidence="5 8" id="KW-1133">Transmembrane helix</keyword>
<dbReference type="GO" id="GO:0006882">
    <property type="term" value="P:intracellular zinc ion homeostasis"/>
    <property type="evidence" value="ECO:0007669"/>
    <property type="project" value="InterPro"/>
</dbReference>
<keyword evidence="7 8" id="KW-0472">Membrane</keyword>
<dbReference type="AlphaFoldDB" id="A0A135TM97"/>
<feature type="compositionally biased region" description="Basic residues" evidence="9">
    <location>
        <begin position="115"/>
        <end position="125"/>
    </location>
</feature>
<dbReference type="GO" id="GO:0005794">
    <property type="term" value="C:Golgi apparatus"/>
    <property type="evidence" value="ECO:0007669"/>
    <property type="project" value="TreeGrafter"/>
</dbReference>
<dbReference type="FunFam" id="1.20.1510.10:FF:000014">
    <property type="entry name" value="Cation efflux protein/ zinc transporter"/>
    <property type="match status" value="1"/>
</dbReference>
<evidence type="ECO:0000259" key="10">
    <source>
        <dbReference type="Pfam" id="PF01545"/>
    </source>
</evidence>
<dbReference type="GO" id="GO:0005385">
    <property type="term" value="F:zinc ion transmembrane transporter activity"/>
    <property type="evidence" value="ECO:0007669"/>
    <property type="project" value="UniProtKB-UniRule"/>
</dbReference>
<feature type="compositionally biased region" description="Basic and acidic residues" evidence="9">
    <location>
        <begin position="443"/>
        <end position="460"/>
    </location>
</feature>
<feature type="compositionally biased region" description="Basic residues" evidence="9">
    <location>
        <begin position="261"/>
        <end position="275"/>
    </location>
</feature>
<dbReference type="InterPro" id="IPR002524">
    <property type="entry name" value="Cation_efflux"/>
</dbReference>
<evidence type="ECO:0000256" key="4">
    <source>
        <dbReference type="ARBA" id="ARBA00022692"/>
    </source>
</evidence>
<evidence type="ECO:0000313" key="11">
    <source>
        <dbReference type="EMBL" id="KXH49316.1"/>
    </source>
</evidence>
<keyword evidence="3 8" id="KW-0813">Transport</keyword>
<feature type="transmembrane region" description="Helical" evidence="8">
    <location>
        <begin position="312"/>
        <end position="331"/>
    </location>
</feature>
<evidence type="ECO:0000256" key="7">
    <source>
        <dbReference type="ARBA" id="ARBA00023136"/>
    </source>
</evidence>
<dbReference type="Pfam" id="PF01545">
    <property type="entry name" value="Cation_efflux"/>
    <property type="match status" value="1"/>
</dbReference>
<evidence type="ECO:0000256" key="5">
    <source>
        <dbReference type="ARBA" id="ARBA00022989"/>
    </source>
</evidence>
<comment type="subcellular location">
    <subcellularLocation>
        <location evidence="8">Endoplasmic reticulum membrane</location>
        <topology evidence="8">Multi-pass membrane protein</topology>
    </subcellularLocation>
    <subcellularLocation>
        <location evidence="1">Membrane</location>
        <topology evidence="1">Multi-pass membrane protein</topology>
    </subcellularLocation>
</comment>
<feature type="transmembrane region" description="Helical" evidence="8">
    <location>
        <begin position="416"/>
        <end position="434"/>
    </location>
</feature>
<comment type="caution">
    <text evidence="11">The sequence shown here is derived from an EMBL/GenBank/DDBJ whole genome shotgun (WGS) entry which is preliminary data.</text>
</comment>
<feature type="region of interest" description="Disordered" evidence="9">
    <location>
        <begin position="48"/>
        <end position="98"/>
    </location>
</feature>
<sequence length="646" mass="71455">MRPEGSAQKNNNNNAAPSSMLAICWPIPPFQRPAGHLRIDPDATGLWWRGERKRPNENTTEGTLHRPFSSLIPADTDTDNDPSPGSQTDRRPTSTTRSAVNMASSYALPSSALPHAHHHHMHSHSHSPPSLHALKSTMSTGGLHSHSQSQDSTGSSHAHNHDHSHGHNGHAHGGHSHHRANSSQSSIPRERAAPRSLASMDGWKTDITPSGRQLLTPTNGSFSETFQPLDGAMTIDEHSHDHHDHDHSHSHDHAHGDCHGHDHHSHSHAHSHSHSHSHDHAKPSLFTRVLLKYTPAVPVLHTILVEKDSRRIFYFMTLNFGFMAVQAFYGYVTDSLGLLSDTIHMFFDCFALFVGLCAAVTSKWPQSQRFPFGLGKIETLSGFANGILLMLLSVEIIVEAFERIWEGQELHRLRELLIVSFLGGVINLLGLWGFGHHHHGHDHGHGHSHSHDDHDHGHDHSHGKKHSHGHSHHNDNMEGIFLHVLADTMGSASVVLSTILTYYTGWTFWDPLASCAIAILIFLAAIPLIKSSARNLLLNIPDDIEYNLRNTLAGILQQKGVVNYSVPKFWMDHRSSEDSGDKLQGIVHVVAGRGASLDEVRDRVREYLLKNSMDIVVQVEREGDGSCWCGVGRSTGLATTPLKRAF</sequence>
<keyword evidence="12" id="KW-1185">Reference proteome</keyword>
<dbReference type="InterPro" id="IPR045316">
    <property type="entry name" value="Msc2-like"/>
</dbReference>
<dbReference type="EMBL" id="JFBX01000115">
    <property type="protein sequence ID" value="KXH49316.1"/>
    <property type="molecule type" value="Genomic_DNA"/>
</dbReference>
<keyword evidence="6 8" id="KW-0406">Ion transport</keyword>
<evidence type="ECO:0000256" key="9">
    <source>
        <dbReference type="SAM" id="MobiDB-lite"/>
    </source>
</evidence>
<dbReference type="Gene3D" id="1.20.1510.10">
    <property type="entry name" value="Cation efflux protein transmembrane domain"/>
    <property type="match status" value="1"/>
</dbReference>
<feature type="compositionally biased region" description="Basic and acidic residues" evidence="9">
    <location>
        <begin position="235"/>
        <end position="260"/>
    </location>
</feature>
<feature type="region of interest" description="Disordered" evidence="9">
    <location>
        <begin position="442"/>
        <end position="472"/>
    </location>
</feature>
<name>A0A135TM97_9PEZI</name>
<dbReference type="InterPro" id="IPR027469">
    <property type="entry name" value="Cation_efflux_TMD_sf"/>
</dbReference>
<dbReference type="GO" id="GO:0031410">
    <property type="term" value="C:cytoplasmic vesicle"/>
    <property type="evidence" value="ECO:0007669"/>
    <property type="project" value="TreeGrafter"/>
</dbReference>
<evidence type="ECO:0000256" key="6">
    <source>
        <dbReference type="ARBA" id="ARBA00023065"/>
    </source>
</evidence>
<feature type="domain" description="Cation efflux protein transmembrane" evidence="10">
    <location>
        <begin position="312"/>
        <end position="537"/>
    </location>
</feature>
<dbReference type="PANTHER" id="PTHR45755:SF4">
    <property type="entry name" value="ZINC TRANSPORTER 7"/>
    <property type="match status" value="1"/>
</dbReference>
<dbReference type="OrthoDB" id="78669at2759"/>
<feature type="transmembrane region" description="Helical" evidence="8">
    <location>
        <begin position="508"/>
        <end position="529"/>
    </location>
</feature>
<feature type="transmembrane region" description="Helical" evidence="8">
    <location>
        <begin position="382"/>
        <end position="401"/>
    </location>
</feature>
<keyword evidence="8" id="KW-0256">Endoplasmic reticulum</keyword>
<comment type="similarity">
    <text evidence="2 8">Belongs to the cation diffusion facilitator (CDF) transporter (TC 2.A.4) family. SLC30A subfamily.</text>
</comment>
<feature type="transmembrane region" description="Helical" evidence="8">
    <location>
        <begin position="343"/>
        <end position="361"/>
    </location>
</feature>
<dbReference type="InterPro" id="IPR058533">
    <property type="entry name" value="Cation_efflux_TM"/>
</dbReference>
<dbReference type="SUPFAM" id="SSF161111">
    <property type="entry name" value="Cation efflux protein transmembrane domain-like"/>
    <property type="match status" value="1"/>
</dbReference>
<feature type="transmembrane region" description="Helical" evidence="8">
    <location>
        <begin position="480"/>
        <end position="502"/>
    </location>
</feature>
<evidence type="ECO:0000256" key="3">
    <source>
        <dbReference type="ARBA" id="ARBA00022448"/>
    </source>
</evidence>
<feature type="compositionally biased region" description="Polar residues" evidence="9">
    <location>
        <begin position="207"/>
        <end position="226"/>
    </location>
</feature>
<dbReference type="NCBIfam" id="TIGR01297">
    <property type="entry name" value="CDF"/>
    <property type="match status" value="1"/>
</dbReference>
<feature type="compositionally biased region" description="Basic residues" evidence="9">
    <location>
        <begin position="461"/>
        <end position="471"/>
    </location>
</feature>
<dbReference type="GO" id="GO:1904257">
    <property type="term" value="P:zinc ion import into Golgi lumen"/>
    <property type="evidence" value="ECO:0007669"/>
    <property type="project" value="TreeGrafter"/>
</dbReference>
<feature type="compositionally biased region" description="Low complexity" evidence="9">
    <location>
        <begin position="144"/>
        <end position="157"/>
    </location>
</feature>
<evidence type="ECO:0000256" key="8">
    <source>
        <dbReference type="RuleBase" id="RU369017"/>
    </source>
</evidence>
<evidence type="ECO:0000313" key="12">
    <source>
        <dbReference type="Proteomes" id="UP000070328"/>
    </source>
</evidence>
<evidence type="ECO:0000256" key="2">
    <source>
        <dbReference type="ARBA" id="ARBA00008873"/>
    </source>
</evidence>
<proteinExistence type="inferred from homology"/>
<keyword evidence="4 8" id="KW-0812">Transmembrane</keyword>
<protein>
    <recommendedName>
        <fullName evidence="8">Zinc transporter</fullName>
    </recommendedName>
</protein>
<feature type="compositionally biased region" description="Basic residues" evidence="9">
    <location>
        <begin position="166"/>
        <end position="180"/>
    </location>
</feature>
<gene>
    <name evidence="11" type="ORF">CSIM01_13763</name>
</gene>
<reference evidence="11 12" key="1">
    <citation type="submission" date="2014-02" db="EMBL/GenBank/DDBJ databases">
        <title>The genome sequence of Colletotrichum simmondsii CBS122122.</title>
        <authorList>
            <person name="Baroncelli R."/>
            <person name="Thon M.R."/>
        </authorList>
    </citation>
    <scope>NUCLEOTIDE SEQUENCE [LARGE SCALE GENOMIC DNA]</scope>
    <source>
        <strain evidence="11 12">CBS122122</strain>
    </source>
</reference>
<feature type="compositionally biased region" description="Polar residues" evidence="9">
    <location>
        <begin position="81"/>
        <end position="98"/>
    </location>
</feature>
<organism evidence="11 12">
    <name type="scientific">Colletotrichum simmondsii</name>
    <dbReference type="NCBI Taxonomy" id="703756"/>
    <lineage>
        <taxon>Eukaryota</taxon>
        <taxon>Fungi</taxon>
        <taxon>Dikarya</taxon>
        <taxon>Ascomycota</taxon>
        <taxon>Pezizomycotina</taxon>
        <taxon>Sordariomycetes</taxon>
        <taxon>Hypocreomycetidae</taxon>
        <taxon>Glomerellales</taxon>
        <taxon>Glomerellaceae</taxon>
        <taxon>Colletotrichum</taxon>
        <taxon>Colletotrichum acutatum species complex</taxon>
    </lineage>
</organism>
<comment type="function">
    <text evidence="8">Functions as a zinc transporter.</text>
</comment>
<feature type="region of interest" description="Disordered" evidence="9">
    <location>
        <begin position="114"/>
        <end position="280"/>
    </location>
</feature>
<dbReference type="PANTHER" id="PTHR45755">
    <property type="match status" value="1"/>
</dbReference>